<protein>
    <recommendedName>
        <fullName evidence="3">Methyltransferase</fullName>
    </recommendedName>
</protein>
<dbReference type="InterPro" id="IPR029063">
    <property type="entry name" value="SAM-dependent_MTases_sf"/>
</dbReference>
<dbReference type="Proteomes" id="UP001211015">
    <property type="component" value="Unassembled WGS sequence"/>
</dbReference>
<dbReference type="AlphaFoldDB" id="A0AAW6ECH5"/>
<evidence type="ECO:0000313" key="2">
    <source>
        <dbReference type="Proteomes" id="UP001211015"/>
    </source>
</evidence>
<dbReference type="RefSeq" id="WP_195388969.1">
    <property type="nucleotide sequence ID" value="NZ_JADNGL010000019.1"/>
</dbReference>
<dbReference type="SUPFAM" id="SSF53335">
    <property type="entry name" value="S-adenosyl-L-methionine-dependent methyltransferases"/>
    <property type="match status" value="1"/>
</dbReference>
<reference evidence="1" key="1">
    <citation type="submission" date="2023-01" db="EMBL/GenBank/DDBJ databases">
        <title>Human gut microbiome strain richness.</title>
        <authorList>
            <person name="Chen-Liaw A."/>
        </authorList>
    </citation>
    <scope>NUCLEOTIDE SEQUENCE</scope>
    <source>
        <strain evidence="1">1001275st1_F4_1001275B_160808</strain>
    </source>
</reference>
<comment type="caution">
    <text evidence="1">The sequence shown here is derived from an EMBL/GenBank/DDBJ whole genome shotgun (WGS) entry which is preliminary data.</text>
</comment>
<organism evidence="1 2">
    <name type="scientific">Ruminococcus bicirculans</name>
    <name type="common">ex Wegman et al. 2014</name>
    <dbReference type="NCBI Taxonomy" id="1160721"/>
    <lineage>
        <taxon>Bacteria</taxon>
        <taxon>Bacillati</taxon>
        <taxon>Bacillota</taxon>
        <taxon>Clostridia</taxon>
        <taxon>Eubacteriales</taxon>
        <taxon>Oscillospiraceae</taxon>
        <taxon>Ruminococcus</taxon>
    </lineage>
</organism>
<dbReference type="EMBL" id="JAQMLV010000014">
    <property type="protein sequence ID" value="MDB8745454.1"/>
    <property type="molecule type" value="Genomic_DNA"/>
</dbReference>
<accession>A0AAW6ECH5</accession>
<name>A0AAW6ECH5_9FIRM</name>
<sequence>MNNDKINIIYEKFIEECRNISLHECSGGYPDKEDCTWYHSNWMLLRYLGVVSNPYWHESFYRNALEYINAQGKDFLVAGTADFSMPLLCSESGIEKICICDICETPLKICNMVSEFLGCDWTTYIQDICDKLPLKYDVIINDAFLSRFNDKVHVLNGISDGLKQGGYYITTLKQGKWNRGGEVTDLVRKSFVNKVKERYNKRKSSLPYFDIETVSTTYVSKMSSFPINNENKLHELFNNAGLNILHLEKGNVEGEFEFSEYFRIVSQKK</sequence>
<dbReference type="Gene3D" id="3.40.50.150">
    <property type="entry name" value="Vaccinia Virus protein VP39"/>
    <property type="match status" value="1"/>
</dbReference>
<gene>
    <name evidence="1" type="ORF">PNU62_10535</name>
</gene>
<evidence type="ECO:0000313" key="1">
    <source>
        <dbReference type="EMBL" id="MDB8745454.1"/>
    </source>
</evidence>
<evidence type="ECO:0008006" key="3">
    <source>
        <dbReference type="Google" id="ProtNLM"/>
    </source>
</evidence>
<proteinExistence type="predicted"/>